<organism evidence="1 2">
    <name type="scientific">Funneliformis mosseae</name>
    <name type="common">Endomycorrhizal fungus</name>
    <name type="synonym">Glomus mosseae</name>
    <dbReference type="NCBI Taxonomy" id="27381"/>
    <lineage>
        <taxon>Eukaryota</taxon>
        <taxon>Fungi</taxon>
        <taxon>Fungi incertae sedis</taxon>
        <taxon>Mucoromycota</taxon>
        <taxon>Glomeromycotina</taxon>
        <taxon>Glomeromycetes</taxon>
        <taxon>Glomerales</taxon>
        <taxon>Glomeraceae</taxon>
        <taxon>Funneliformis</taxon>
    </lineage>
</organism>
<evidence type="ECO:0000313" key="2">
    <source>
        <dbReference type="Proteomes" id="UP000789375"/>
    </source>
</evidence>
<keyword evidence="2" id="KW-1185">Reference proteome</keyword>
<sequence length="55" mass="6536">MDVSPYYISIINKYLSQYDIYELVELKRKIKNRNNANNLNSVSMLRTINNLLVNQ</sequence>
<dbReference type="EMBL" id="CAJVPP010019547">
    <property type="protein sequence ID" value="CAG8738265.1"/>
    <property type="molecule type" value="Genomic_DNA"/>
</dbReference>
<proteinExistence type="predicted"/>
<gene>
    <name evidence="1" type="ORF">FMOSSE_LOCUS16009</name>
</gene>
<feature type="non-terminal residue" evidence="1">
    <location>
        <position position="55"/>
    </location>
</feature>
<accession>A0A9N9IJJ3</accession>
<dbReference type="AlphaFoldDB" id="A0A9N9IJJ3"/>
<reference evidence="1" key="1">
    <citation type="submission" date="2021-06" db="EMBL/GenBank/DDBJ databases">
        <authorList>
            <person name="Kallberg Y."/>
            <person name="Tangrot J."/>
            <person name="Rosling A."/>
        </authorList>
    </citation>
    <scope>NUCLEOTIDE SEQUENCE</scope>
    <source>
        <strain evidence="1">87-6 pot B 2015</strain>
    </source>
</reference>
<name>A0A9N9IJJ3_FUNMO</name>
<protein>
    <submittedName>
        <fullName evidence="1">16392_t:CDS:1</fullName>
    </submittedName>
</protein>
<dbReference type="Proteomes" id="UP000789375">
    <property type="component" value="Unassembled WGS sequence"/>
</dbReference>
<comment type="caution">
    <text evidence="1">The sequence shown here is derived from an EMBL/GenBank/DDBJ whole genome shotgun (WGS) entry which is preliminary data.</text>
</comment>
<evidence type="ECO:0000313" key="1">
    <source>
        <dbReference type="EMBL" id="CAG8738265.1"/>
    </source>
</evidence>